<evidence type="ECO:0000313" key="6">
    <source>
        <dbReference type="Proteomes" id="UP000824072"/>
    </source>
</evidence>
<comment type="caution">
    <text evidence="5">The sequence shown here is derived from an EMBL/GenBank/DDBJ whole genome shotgun (WGS) entry which is preliminary data.</text>
</comment>
<dbReference type="Pfam" id="PF09587">
    <property type="entry name" value="PGA_cap"/>
    <property type="match status" value="1"/>
</dbReference>
<proteinExistence type="inferred from homology"/>
<feature type="transmembrane region" description="Helical" evidence="3">
    <location>
        <begin position="20"/>
        <end position="44"/>
    </location>
</feature>
<protein>
    <submittedName>
        <fullName evidence="5">CapA family protein</fullName>
    </submittedName>
</protein>
<dbReference type="AlphaFoldDB" id="A0A9D1IC75"/>
<dbReference type="Gene3D" id="3.60.21.10">
    <property type="match status" value="1"/>
</dbReference>
<dbReference type="InterPro" id="IPR052169">
    <property type="entry name" value="CW_Biosynth-Accessory"/>
</dbReference>
<evidence type="ECO:0000256" key="2">
    <source>
        <dbReference type="SAM" id="MobiDB-lite"/>
    </source>
</evidence>
<dbReference type="PANTHER" id="PTHR33393">
    <property type="entry name" value="POLYGLUTAMINE SYNTHESIS ACCESSORY PROTEIN RV0574C-RELATED"/>
    <property type="match status" value="1"/>
</dbReference>
<evidence type="ECO:0000256" key="1">
    <source>
        <dbReference type="ARBA" id="ARBA00005662"/>
    </source>
</evidence>
<name>A0A9D1IC75_9FIRM</name>
<keyword evidence="3" id="KW-0812">Transmembrane</keyword>
<comment type="similarity">
    <text evidence="1">Belongs to the CapA family.</text>
</comment>
<evidence type="ECO:0000256" key="3">
    <source>
        <dbReference type="SAM" id="Phobius"/>
    </source>
</evidence>
<dbReference type="InterPro" id="IPR019079">
    <property type="entry name" value="Capsule_synth_CapA"/>
</dbReference>
<accession>A0A9D1IC75</accession>
<reference evidence="5" key="1">
    <citation type="submission" date="2020-10" db="EMBL/GenBank/DDBJ databases">
        <authorList>
            <person name="Gilroy R."/>
        </authorList>
    </citation>
    <scope>NUCLEOTIDE SEQUENCE</scope>
    <source>
        <strain evidence="5">ChiHcec3-11533</strain>
    </source>
</reference>
<gene>
    <name evidence="5" type="ORF">IAB02_05305</name>
</gene>
<keyword evidence="3" id="KW-0472">Membrane</keyword>
<sequence>MASAKKPDKHSKQSVRQQKVFFAGILIVFLLLAAICFFLFRLMFPAGEDASLTPTPSPEARSQPSPVASVRSPSRSASAPTPTPAPTFVPRTATIRAGGDVMVHDLQREFAEQSDGTYDFFPQFYMIADSLADADYTILNLETTIGLYKDQDYSGYPLFNAPEELLDALKDSGVDFLTLANNHILDRYFDGMVATIDHVEERGFDFAGANRTQEEKDTPKIVEVNGIRIGFLCYTQITNGMEEHSDPKATEFGVNYLKKADLSQDVQALRDAGAEVVIAMPHWGAEDSLEPTRNSINYATRMAAAGVDIVLGSHPHVIQPVEMYTFTLNGEEKQFLVAYSLGNFISNMTRKNTYAGILLEFTLVEKEEGGFLIEDVGYVPVYCWRERRFIRTIPSAKYYEQKPEGMSDSDFREMRKSAETIAEVVGDEFTLLLE</sequence>
<dbReference type="PANTHER" id="PTHR33393:SF12">
    <property type="entry name" value="CAPSULE BIOSYNTHESIS PROTEIN CAPA"/>
    <property type="match status" value="1"/>
</dbReference>
<organism evidence="5 6">
    <name type="scientific">Candidatus Pullichristensenella excrementigallinarum</name>
    <dbReference type="NCBI Taxonomy" id="2840907"/>
    <lineage>
        <taxon>Bacteria</taxon>
        <taxon>Bacillati</taxon>
        <taxon>Bacillota</taxon>
        <taxon>Clostridia</taxon>
        <taxon>Candidatus Pullichristensenella</taxon>
    </lineage>
</organism>
<dbReference type="Proteomes" id="UP000824072">
    <property type="component" value="Unassembled WGS sequence"/>
</dbReference>
<evidence type="ECO:0000259" key="4">
    <source>
        <dbReference type="SMART" id="SM00854"/>
    </source>
</evidence>
<evidence type="ECO:0000313" key="5">
    <source>
        <dbReference type="EMBL" id="HIU33961.1"/>
    </source>
</evidence>
<dbReference type="CDD" id="cd07381">
    <property type="entry name" value="MPP_CapA"/>
    <property type="match status" value="1"/>
</dbReference>
<feature type="region of interest" description="Disordered" evidence="2">
    <location>
        <begin position="51"/>
        <end position="90"/>
    </location>
</feature>
<dbReference type="SUPFAM" id="SSF56300">
    <property type="entry name" value="Metallo-dependent phosphatases"/>
    <property type="match status" value="1"/>
</dbReference>
<dbReference type="SMART" id="SM00854">
    <property type="entry name" value="PGA_cap"/>
    <property type="match status" value="1"/>
</dbReference>
<feature type="compositionally biased region" description="Low complexity" evidence="2">
    <location>
        <begin position="64"/>
        <end position="80"/>
    </location>
</feature>
<reference evidence="5" key="2">
    <citation type="journal article" date="2021" name="PeerJ">
        <title>Extensive microbial diversity within the chicken gut microbiome revealed by metagenomics and culture.</title>
        <authorList>
            <person name="Gilroy R."/>
            <person name="Ravi A."/>
            <person name="Getino M."/>
            <person name="Pursley I."/>
            <person name="Horton D.L."/>
            <person name="Alikhan N.F."/>
            <person name="Baker D."/>
            <person name="Gharbi K."/>
            <person name="Hall N."/>
            <person name="Watson M."/>
            <person name="Adriaenssens E.M."/>
            <person name="Foster-Nyarko E."/>
            <person name="Jarju S."/>
            <person name="Secka A."/>
            <person name="Antonio M."/>
            <person name="Oren A."/>
            <person name="Chaudhuri R.R."/>
            <person name="La Ragione R."/>
            <person name="Hildebrand F."/>
            <person name="Pallen M.J."/>
        </authorList>
    </citation>
    <scope>NUCLEOTIDE SEQUENCE</scope>
    <source>
        <strain evidence="5">ChiHcec3-11533</strain>
    </source>
</reference>
<feature type="domain" description="Capsule synthesis protein CapA" evidence="4">
    <location>
        <begin position="94"/>
        <end position="348"/>
    </location>
</feature>
<dbReference type="InterPro" id="IPR029052">
    <property type="entry name" value="Metallo-depent_PP-like"/>
</dbReference>
<dbReference type="EMBL" id="DVMU01000118">
    <property type="protein sequence ID" value="HIU33961.1"/>
    <property type="molecule type" value="Genomic_DNA"/>
</dbReference>
<keyword evidence="3" id="KW-1133">Transmembrane helix</keyword>